<accession>A0AAN8P7M1</accession>
<gene>
    <name evidence="1" type="ORF">RUM43_010693</name>
    <name evidence="2" type="ORF">RUM44_012844</name>
</gene>
<proteinExistence type="predicted"/>
<comment type="caution">
    <text evidence="1">The sequence shown here is derived from an EMBL/GenBank/DDBJ whole genome shotgun (WGS) entry which is preliminary data.</text>
</comment>
<evidence type="ECO:0000313" key="4">
    <source>
        <dbReference type="Proteomes" id="UP001372834"/>
    </source>
</evidence>
<organism evidence="1 4">
    <name type="scientific">Polyplax serrata</name>
    <name type="common">Common mouse louse</name>
    <dbReference type="NCBI Taxonomy" id="468196"/>
    <lineage>
        <taxon>Eukaryota</taxon>
        <taxon>Metazoa</taxon>
        <taxon>Ecdysozoa</taxon>
        <taxon>Arthropoda</taxon>
        <taxon>Hexapoda</taxon>
        <taxon>Insecta</taxon>
        <taxon>Pterygota</taxon>
        <taxon>Neoptera</taxon>
        <taxon>Paraneoptera</taxon>
        <taxon>Psocodea</taxon>
        <taxon>Troctomorpha</taxon>
        <taxon>Phthiraptera</taxon>
        <taxon>Anoplura</taxon>
        <taxon>Polyplacidae</taxon>
        <taxon>Polyplax</taxon>
    </lineage>
</organism>
<dbReference type="Proteomes" id="UP001372834">
    <property type="component" value="Unassembled WGS sequence"/>
</dbReference>
<evidence type="ECO:0000313" key="2">
    <source>
        <dbReference type="EMBL" id="KAK6641135.1"/>
    </source>
</evidence>
<evidence type="ECO:0000313" key="1">
    <source>
        <dbReference type="EMBL" id="KAK6637019.1"/>
    </source>
</evidence>
<protein>
    <submittedName>
        <fullName evidence="1">Uncharacterized protein</fullName>
    </submittedName>
</protein>
<dbReference type="Proteomes" id="UP001359485">
    <property type="component" value="Unassembled WGS sequence"/>
</dbReference>
<reference evidence="1 4" key="1">
    <citation type="submission" date="2023-10" db="EMBL/GenBank/DDBJ databases">
        <title>Genomes of two closely related lineages of the louse Polyplax serrata with different host specificities.</title>
        <authorList>
            <person name="Martinu J."/>
            <person name="Tarabai H."/>
            <person name="Stefka J."/>
            <person name="Hypsa V."/>
        </authorList>
    </citation>
    <scope>NUCLEOTIDE SEQUENCE [LARGE SCALE GENOMIC DNA]</scope>
    <source>
        <strain evidence="2">98ZLc_SE</strain>
        <strain evidence="1">HR10_N</strain>
    </source>
</reference>
<keyword evidence="3" id="KW-1185">Reference proteome</keyword>
<name>A0AAN8P7M1_POLSC</name>
<dbReference type="EMBL" id="JAWJWE010000004">
    <property type="protein sequence ID" value="KAK6637019.1"/>
    <property type="molecule type" value="Genomic_DNA"/>
</dbReference>
<evidence type="ECO:0000313" key="3">
    <source>
        <dbReference type="Proteomes" id="UP001359485"/>
    </source>
</evidence>
<sequence>MERGIVRVLVIVGLVFFLAGDITTILSSVLNLINIAPDALNEKPLGAKGTTSGEKATLTKEDLEDESETLDILGATTISKSTLMSTIRNSCLPKLICELNATPHRESLSESERSLLGLIRDTSISMTAEVTSKYHFAAHMGQLIAGIEGTGCHNFYPGCPFPGLQVIQMMKKVKIR</sequence>
<dbReference type="EMBL" id="JAWJWF010000001">
    <property type="protein sequence ID" value="KAK6641135.1"/>
    <property type="molecule type" value="Genomic_DNA"/>
</dbReference>
<dbReference type="AlphaFoldDB" id="A0AAN8P7M1"/>